<dbReference type="PANTHER" id="PTHR42856:SF1">
    <property type="entry name" value="ACYL-COENZYME A THIOESTERASE PAAI"/>
    <property type="match status" value="1"/>
</dbReference>
<evidence type="ECO:0000256" key="1">
    <source>
        <dbReference type="ARBA" id="ARBA00022801"/>
    </source>
</evidence>
<dbReference type="SUPFAM" id="SSF54637">
    <property type="entry name" value="Thioesterase/thiol ester dehydrase-isomerase"/>
    <property type="match status" value="1"/>
</dbReference>
<dbReference type="Proteomes" id="UP000243250">
    <property type="component" value="Unassembled WGS sequence"/>
</dbReference>
<evidence type="ECO:0000313" key="4">
    <source>
        <dbReference type="Proteomes" id="UP000243250"/>
    </source>
</evidence>
<evidence type="ECO:0000259" key="2">
    <source>
        <dbReference type="Pfam" id="PF03061"/>
    </source>
</evidence>
<dbReference type="CDD" id="cd03443">
    <property type="entry name" value="PaaI_thioesterase"/>
    <property type="match status" value="1"/>
</dbReference>
<dbReference type="OrthoDB" id="24516at2157"/>
<dbReference type="NCBIfam" id="TIGR00369">
    <property type="entry name" value="unchar_dom_1"/>
    <property type="match status" value="1"/>
</dbReference>
<dbReference type="AlphaFoldDB" id="A0A1I6II07"/>
<sequence length="137" mass="14302">MSNESDGSDAASIRERAESDPFCETVGVELVDVTEGRAETTLTVGERHLNFHGTPHGGAVYTLADAAFAAASNSHGDAAFALETNVSYLAAADAGDTIRAVAEETHRGGRTAEYQVVVSDGDGGRIATFRGRVYRPG</sequence>
<dbReference type="RefSeq" id="WP_089882854.1">
    <property type="nucleotide sequence ID" value="NZ_FOYS01000006.1"/>
</dbReference>
<proteinExistence type="predicted"/>
<reference evidence="4" key="1">
    <citation type="submission" date="2016-10" db="EMBL/GenBank/DDBJ databases">
        <authorList>
            <person name="Varghese N."/>
            <person name="Submissions S."/>
        </authorList>
    </citation>
    <scope>NUCLEOTIDE SEQUENCE [LARGE SCALE GENOMIC DNA]</scope>
    <source>
        <strain evidence="4">CGMCC 1.8711</strain>
    </source>
</reference>
<dbReference type="Pfam" id="PF03061">
    <property type="entry name" value="4HBT"/>
    <property type="match status" value="1"/>
</dbReference>
<dbReference type="GO" id="GO:0016289">
    <property type="term" value="F:acyl-CoA hydrolase activity"/>
    <property type="evidence" value="ECO:0007669"/>
    <property type="project" value="TreeGrafter"/>
</dbReference>
<dbReference type="InterPro" id="IPR029069">
    <property type="entry name" value="HotDog_dom_sf"/>
</dbReference>
<keyword evidence="4" id="KW-1185">Reference proteome</keyword>
<dbReference type="Gene3D" id="3.10.129.10">
    <property type="entry name" value="Hotdog Thioesterase"/>
    <property type="match status" value="1"/>
</dbReference>
<organism evidence="3 4">
    <name type="scientific">Halogeometricum limi</name>
    <dbReference type="NCBI Taxonomy" id="555875"/>
    <lineage>
        <taxon>Archaea</taxon>
        <taxon>Methanobacteriati</taxon>
        <taxon>Methanobacteriota</taxon>
        <taxon>Stenosarchaea group</taxon>
        <taxon>Halobacteria</taxon>
        <taxon>Halobacteriales</taxon>
        <taxon>Haloferacaceae</taxon>
        <taxon>Halogeometricum</taxon>
    </lineage>
</organism>
<keyword evidence="1" id="KW-0378">Hydrolase</keyword>
<dbReference type="InterPro" id="IPR006683">
    <property type="entry name" value="Thioestr_dom"/>
</dbReference>
<name>A0A1I6II07_9EURY</name>
<protein>
    <submittedName>
        <fullName evidence="3">Acyl-CoA thioesterase</fullName>
    </submittedName>
</protein>
<feature type="domain" description="Thioesterase" evidence="2">
    <location>
        <begin position="52"/>
        <end position="126"/>
    </location>
</feature>
<dbReference type="InterPro" id="IPR003736">
    <property type="entry name" value="PAAI_dom"/>
</dbReference>
<gene>
    <name evidence="3" type="ORF">SAMN04488124_3233</name>
</gene>
<dbReference type="InterPro" id="IPR052723">
    <property type="entry name" value="Acyl-CoA_thioesterase_PaaI"/>
</dbReference>
<evidence type="ECO:0000313" key="3">
    <source>
        <dbReference type="EMBL" id="SFR66333.1"/>
    </source>
</evidence>
<dbReference type="PANTHER" id="PTHR42856">
    <property type="entry name" value="ACYL-COENZYME A THIOESTERASE PAAI"/>
    <property type="match status" value="1"/>
</dbReference>
<accession>A0A1I6II07</accession>
<dbReference type="STRING" id="555875.SAMN04488124_3233"/>
<dbReference type="EMBL" id="FOYS01000006">
    <property type="protein sequence ID" value="SFR66333.1"/>
    <property type="molecule type" value="Genomic_DNA"/>
</dbReference>